<dbReference type="AlphaFoldDB" id="A0A0D8HFT0"/>
<accession>A0A0D8HFT0</accession>
<feature type="domain" description="N-acetyltransferase" evidence="1">
    <location>
        <begin position="53"/>
        <end position="218"/>
    </location>
</feature>
<reference evidence="2 3" key="1">
    <citation type="submission" date="2015-01" db="EMBL/GenBank/DDBJ databases">
        <title>Draft genome of the acidophilic iron oxidizer Acidithrix ferrooxidans strain Py-F3.</title>
        <authorList>
            <person name="Poehlein A."/>
            <person name="Eisen S."/>
            <person name="Schloemann M."/>
            <person name="Johnson B.D."/>
            <person name="Daniel R."/>
            <person name="Muehling M."/>
        </authorList>
    </citation>
    <scope>NUCLEOTIDE SEQUENCE [LARGE SCALE GENOMIC DNA]</scope>
    <source>
        <strain evidence="2 3">Py-F3</strain>
    </source>
</reference>
<keyword evidence="3" id="KW-1185">Reference proteome</keyword>
<dbReference type="SUPFAM" id="SSF55729">
    <property type="entry name" value="Acyl-CoA N-acyltransferases (Nat)"/>
    <property type="match status" value="1"/>
</dbReference>
<dbReference type="GO" id="GO:0016747">
    <property type="term" value="F:acyltransferase activity, transferring groups other than amino-acyl groups"/>
    <property type="evidence" value="ECO:0007669"/>
    <property type="project" value="InterPro"/>
</dbReference>
<dbReference type="Proteomes" id="UP000032360">
    <property type="component" value="Unassembled WGS sequence"/>
</dbReference>
<name>A0A0D8HFT0_9ACTN</name>
<sequence length="221" mass="24592">MQGKDSSQIDRDEQVDLEMVNSLSSVRVASLSDLDGIVETLTLAFFDDPLWGPVFPDVTRRAQQAALFWRLLSASAGRYPWTFVTEHIESVAIWIPPGGVELTSEEEAAFEEFLVEIAGRKDADNIIAINELFAESHPIEPHYYLSLLATHNQHRGHGMGMALLRENLARIDELGACAYLESTNPANNERYKSVGFSVHGSFIVPSGHVVTTMWRPAKSYS</sequence>
<dbReference type="InterPro" id="IPR052523">
    <property type="entry name" value="Trichothecene_AcTrans"/>
</dbReference>
<dbReference type="STRING" id="1280514.AXFE_32680"/>
<dbReference type="PROSITE" id="PS51186">
    <property type="entry name" value="GNAT"/>
    <property type="match status" value="1"/>
</dbReference>
<comment type="caution">
    <text evidence="2">The sequence shown here is derived from an EMBL/GenBank/DDBJ whole genome shotgun (WGS) entry which is preliminary data.</text>
</comment>
<evidence type="ECO:0000313" key="2">
    <source>
        <dbReference type="EMBL" id="KJF15891.1"/>
    </source>
</evidence>
<dbReference type="PANTHER" id="PTHR42791">
    <property type="entry name" value="GNAT FAMILY ACETYLTRANSFERASE"/>
    <property type="match status" value="1"/>
</dbReference>
<dbReference type="EMBL" id="JXYS01000113">
    <property type="protein sequence ID" value="KJF15891.1"/>
    <property type="molecule type" value="Genomic_DNA"/>
</dbReference>
<evidence type="ECO:0000313" key="3">
    <source>
        <dbReference type="Proteomes" id="UP000032360"/>
    </source>
</evidence>
<dbReference type="RefSeq" id="WP_200891318.1">
    <property type="nucleotide sequence ID" value="NZ_JXYS01000113.1"/>
</dbReference>
<dbReference type="PATRIC" id="fig|1280514.3.peg.4373"/>
<evidence type="ECO:0000259" key="1">
    <source>
        <dbReference type="PROSITE" id="PS51186"/>
    </source>
</evidence>
<dbReference type="Gene3D" id="3.40.630.30">
    <property type="match status" value="1"/>
</dbReference>
<gene>
    <name evidence="2" type="ORF">AXFE_32680</name>
</gene>
<protein>
    <recommendedName>
        <fullName evidence="1">N-acetyltransferase domain-containing protein</fullName>
    </recommendedName>
</protein>
<dbReference type="InterPro" id="IPR000182">
    <property type="entry name" value="GNAT_dom"/>
</dbReference>
<dbReference type="Pfam" id="PF00583">
    <property type="entry name" value="Acetyltransf_1"/>
    <property type="match status" value="1"/>
</dbReference>
<organism evidence="2 3">
    <name type="scientific">Acidithrix ferrooxidans</name>
    <dbReference type="NCBI Taxonomy" id="1280514"/>
    <lineage>
        <taxon>Bacteria</taxon>
        <taxon>Bacillati</taxon>
        <taxon>Actinomycetota</taxon>
        <taxon>Acidimicrobiia</taxon>
        <taxon>Acidimicrobiales</taxon>
        <taxon>Acidimicrobiaceae</taxon>
        <taxon>Acidithrix</taxon>
    </lineage>
</organism>
<dbReference type="PANTHER" id="PTHR42791:SF1">
    <property type="entry name" value="N-ACETYLTRANSFERASE DOMAIN-CONTAINING PROTEIN"/>
    <property type="match status" value="1"/>
</dbReference>
<proteinExistence type="predicted"/>
<dbReference type="InterPro" id="IPR016181">
    <property type="entry name" value="Acyl_CoA_acyltransferase"/>
</dbReference>